<sequence>MIESKSPAAGPEAVSWVSVWTGGWRFALIQAAGISRAVASRVVFFRLSWFRAAQALQTFSRPVAICIKESEGAGASLGGSSLDMTSYYSNCQDLHKIGRKTEYVSRSSSPIGLVSRGFFFACHGFVLLKLSRP</sequence>
<protein>
    <submittedName>
        <fullName evidence="1">Uncharacterized protein</fullName>
    </submittedName>
</protein>
<dbReference type="Proteomes" id="UP000250043">
    <property type="component" value="Unassembled WGS sequence"/>
</dbReference>
<dbReference type="AlphaFoldDB" id="A0A8E2J893"/>
<gene>
    <name evidence="1" type="ORF">OBBRIDRAFT_237402</name>
</gene>
<dbReference type="EMBL" id="KV722331">
    <property type="protein sequence ID" value="OCH96397.1"/>
    <property type="molecule type" value="Genomic_DNA"/>
</dbReference>
<accession>A0A8E2J893</accession>
<evidence type="ECO:0000313" key="2">
    <source>
        <dbReference type="Proteomes" id="UP000250043"/>
    </source>
</evidence>
<proteinExistence type="predicted"/>
<reference evidence="1 2" key="1">
    <citation type="submission" date="2016-07" db="EMBL/GenBank/DDBJ databases">
        <title>Draft genome of the white-rot fungus Obba rivulosa 3A-2.</title>
        <authorList>
            <consortium name="DOE Joint Genome Institute"/>
            <person name="Miettinen O."/>
            <person name="Riley R."/>
            <person name="Acob R."/>
            <person name="Barry K."/>
            <person name="Cullen D."/>
            <person name="De Vries R."/>
            <person name="Hainaut M."/>
            <person name="Hatakka A."/>
            <person name="Henrissat B."/>
            <person name="Hilden K."/>
            <person name="Kuo R."/>
            <person name="Labutti K."/>
            <person name="Lipzen A."/>
            <person name="Makela M.R."/>
            <person name="Sandor L."/>
            <person name="Spatafora J.W."/>
            <person name="Grigoriev I.V."/>
            <person name="Hibbett D.S."/>
        </authorList>
    </citation>
    <scope>NUCLEOTIDE SEQUENCE [LARGE SCALE GENOMIC DNA]</scope>
    <source>
        <strain evidence="1 2">3A-2</strain>
    </source>
</reference>
<name>A0A8E2J893_9APHY</name>
<organism evidence="1 2">
    <name type="scientific">Obba rivulosa</name>
    <dbReference type="NCBI Taxonomy" id="1052685"/>
    <lineage>
        <taxon>Eukaryota</taxon>
        <taxon>Fungi</taxon>
        <taxon>Dikarya</taxon>
        <taxon>Basidiomycota</taxon>
        <taxon>Agaricomycotina</taxon>
        <taxon>Agaricomycetes</taxon>
        <taxon>Polyporales</taxon>
        <taxon>Gelatoporiaceae</taxon>
        <taxon>Obba</taxon>
    </lineage>
</organism>
<keyword evidence="2" id="KW-1185">Reference proteome</keyword>
<evidence type="ECO:0000313" key="1">
    <source>
        <dbReference type="EMBL" id="OCH96397.1"/>
    </source>
</evidence>